<gene>
    <name evidence="2" type="ORF">G1X19_10910</name>
</gene>
<accession>A0A718RS43</accession>
<sequence>MTGAEFRTMKFTKAALAALMMVVAGSGQTATNATATLTINVTFTQPSCDITVPDSYNLGTLTPGPKIHAPLNITWKCEGDTPVATALTAAIVRGGVTSRDDQVVLLTDSGTSSGATLSLREKESGDLIYLTGPTAGDYFCIDEDATPGTTMRTCTLTPETNVSQNGPFGLASATLRFEVGYP</sequence>
<keyword evidence="1" id="KW-0732">Signal</keyword>
<organism evidence="2">
    <name type="scientific">Salmonella typhimurium (strain SL1344)</name>
    <dbReference type="NCBI Taxonomy" id="216597"/>
    <lineage>
        <taxon>Bacteria</taxon>
        <taxon>Pseudomonadati</taxon>
        <taxon>Pseudomonadota</taxon>
        <taxon>Gammaproteobacteria</taxon>
        <taxon>Enterobacterales</taxon>
        <taxon>Enterobacteriaceae</taxon>
        <taxon>Salmonella</taxon>
    </lineage>
</organism>
<reference evidence="2" key="1">
    <citation type="journal article" date="2018" name="Genome Biol.">
        <title>SKESA: strategic k-mer extension for scrupulous assemblies.</title>
        <authorList>
            <person name="Souvorov A."/>
            <person name="Agarwala R."/>
            <person name="Lipman D.J."/>
        </authorList>
    </citation>
    <scope>NUCLEOTIDE SEQUENCE</scope>
    <source>
        <strain evidence="2">SL1344</strain>
    </source>
</reference>
<evidence type="ECO:0000256" key="1">
    <source>
        <dbReference type="SAM" id="SignalP"/>
    </source>
</evidence>
<dbReference type="AlphaFoldDB" id="A0A718RS43"/>
<dbReference type="EMBL" id="DAAPLT010000007">
    <property type="protein sequence ID" value="HAD6716153.1"/>
    <property type="molecule type" value="Genomic_DNA"/>
</dbReference>
<name>A0A718RS43_SALTS</name>
<feature type="signal peptide" evidence="1">
    <location>
        <begin position="1"/>
        <end position="29"/>
    </location>
</feature>
<comment type="caution">
    <text evidence="2">The sequence shown here is derived from an EMBL/GenBank/DDBJ whole genome shotgun (WGS) entry which is preliminary data.</text>
</comment>
<feature type="chain" id="PRO_5027588251" evidence="1">
    <location>
        <begin position="30"/>
        <end position="182"/>
    </location>
</feature>
<proteinExistence type="predicted"/>
<evidence type="ECO:0000313" key="2">
    <source>
        <dbReference type="EMBL" id="HAD6716153.1"/>
    </source>
</evidence>
<protein>
    <submittedName>
        <fullName evidence="2">F18 fimbrial protein FedE</fullName>
    </submittedName>
</protein>
<reference evidence="2" key="2">
    <citation type="submission" date="2019-01" db="EMBL/GenBank/DDBJ databases">
        <authorList>
            <consortium name="NCBI Pathogen Detection Project"/>
        </authorList>
    </citation>
    <scope>NUCLEOTIDE SEQUENCE</scope>
    <source>
        <strain evidence="2">SL1344</strain>
    </source>
</reference>